<dbReference type="KEGG" id="pco:PHACADRAFT_212110"/>
<dbReference type="RefSeq" id="XP_007399237.1">
    <property type="nucleotide sequence ID" value="XM_007399175.1"/>
</dbReference>
<proteinExistence type="predicted"/>
<dbReference type="GeneID" id="18913196"/>
<dbReference type="EMBL" id="JH930475">
    <property type="protein sequence ID" value="EKM52909.1"/>
    <property type="molecule type" value="Genomic_DNA"/>
</dbReference>
<keyword evidence="2" id="KW-1185">Reference proteome</keyword>
<dbReference type="HOGENOM" id="CLU_801946_0_0_1"/>
<evidence type="ECO:0000313" key="2">
    <source>
        <dbReference type="Proteomes" id="UP000008370"/>
    </source>
</evidence>
<dbReference type="SUPFAM" id="SSF52047">
    <property type="entry name" value="RNI-like"/>
    <property type="match status" value="1"/>
</dbReference>
<evidence type="ECO:0008006" key="3">
    <source>
        <dbReference type="Google" id="ProtNLM"/>
    </source>
</evidence>
<protein>
    <recommendedName>
        <fullName evidence="3">F-box domain-containing protein</fullName>
    </recommendedName>
</protein>
<name>K5W201_PHACS</name>
<reference evidence="1 2" key="1">
    <citation type="journal article" date="2012" name="BMC Genomics">
        <title>Comparative genomics of the white-rot fungi, Phanerochaete carnosa and P. chrysosporium, to elucidate the genetic basis of the distinct wood types they colonize.</title>
        <authorList>
            <person name="Suzuki H."/>
            <person name="MacDonald J."/>
            <person name="Syed K."/>
            <person name="Salamov A."/>
            <person name="Hori C."/>
            <person name="Aerts A."/>
            <person name="Henrissat B."/>
            <person name="Wiebenga A."/>
            <person name="vanKuyk P.A."/>
            <person name="Barry K."/>
            <person name="Lindquist E."/>
            <person name="LaButti K."/>
            <person name="Lapidus A."/>
            <person name="Lucas S."/>
            <person name="Coutinho P."/>
            <person name="Gong Y."/>
            <person name="Samejima M."/>
            <person name="Mahadevan R."/>
            <person name="Abou-Zaid M."/>
            <person name="de Vries R.P."/>
            <person name="Igarashi K."/>
            <person name="Yadav J.S."/>
            <person name="Grigoriev I.V."/>
            <person name="Master E.R."/>
        </authorList>
    </citation>
    <scope>NUCLEOTIDE SEQUENCE [LARGE SCALE GENOMIC DNA]</scope>
    <source>
        <strain evidence="1 2">HHB-10118-sp</strain>
    </source>
</reference>
<dbReference type="InParanoid" id="K5W201"/>
<evidence type="ECO:0000313" key="1">
    <source>
        <dbReference type="EMBL" id="EKM52909.1"/>
    </source>
</evidence>
<dbReference type="AlphaFoldDB" id="K5W201"/>
<organism evidence="1 2">
    <name type="scientific">Phanerochaete carnosa (strain HHB-10118-sp)</name>
    <name type="common">White-rot fungus</name>
    <name type="synonym">Peniophora carnosa</name>
    <dbReference type="NCBI Taxonomy" id="650164"/>
    <lineage>
        <taxon>Eukaryota</taxon>
        <taxon>Fungi</taxon>
        <taxon>Dikarya</taxon>
        <taxon>Basidiomycota</taxon>
        <taxon>Agaricomycotina</taxon>
        <taxon>Agaricomycetes</taxon>
        <taxon>Polyporales</taxon>
        <taxon>Phanerochaetaceae</taxon>
        <taxon>Phanerochaete</taxon>
    </lineage>
</organism>
<accession>K5W201</accession>
<dbReference type="Proteomes" id="UP000008370">
    <property type="component" value="Unassembled WGS sequence"/>
</dbReference>
<dbReference type="OrthoDB" id="10536344at2759"/>
<gene>
    <name evidence="1" type="ORF">PHACADRAFT_212110</name>
</gene>
<sequence>MHPRLHLLPTKLPRLVPHLAHLLLKDGVLYAPSVFHVMMRQFSSVHFLSLRRVTFCSVSDLCRMLSALVQLKYLSISHTSWNALARQSHRLPYSVPSRVRLSMLIIEADRGWTSDGRSVRFLSWLARSGVVSSLSAANLRRTKVYDDAMLGAVDAVLHAAKRTLLVLSLGFGVEIQPSILKSTISSMTSLRVLMLQAPHHLASFQDVVLLITELHCGTLEQFRLWLEQYPSFTDPKSAEWAKFDRALQLPQYASLSRVTVGRIPRMDIGMPSTIHGSSDWYDYRPYWDEQWVAELRLLLRMTHKRGILWYWPAFQQCPIPVPKAREFGIKFLSHNTTTNPPTIVYK</sequence>